<feature type="domain" description="CBS" evidence="10">
    <location>
        <begin position="552"/>
        <end position="608"/>
    </location>
</feature>
<dbReference type="SUPFAM" id="SSF51206">
    <property type="entry name" value="cAMP-binding domain-like"/>
    <property type="match status" value="1"/>
</dbReference>
<evidence type="ECO:0000256" key="1">
    <source>
        <dbReference type="ARBA" id="ARBA00005272"/>
    </source>
</evidence>
<comment type="catalytic activity">
    <reaction evidence="7">
        <text>a quinone + NADH + H(+) = a quinol + NAD(+)</text>
        <dbReference type="Rhea" id="RHEA:46160"/>
        <dbReference type="ChEBI" id="CHEBI:15378"/>
        <dbReference type="ChEBI" id="CHEBI:24646"/>
        <dbReference type="ChEBI" id="CHEBI:57540"/>
        <dbReference type="ChEBI" id="CHEBI:57945"/>
        <dbReference type="ChEBI" id="CHEBI:132124"/>
        <dbReference type="EC" id="1.6.5.9"/>
    </reaction>
</comment>
<proteinExistence type="inferred from homology"/>
<keyword evidence="5" id="KW-0560">Oxidoreductase</keyword>
<dbReference type="PROSITE" id="PS51257">
    <property type="entry name" value="PROKAR_LIPOPROTEIN"/>
    <property type="match status" value="1"/>
</dbReference>
<sequence>MNTKWEVVILGGGFAGLACAKRFEKLWGRETVKRVLLISAENYFVYQPFLSEVIGAGIEPRHVMNPIRLALRHCMVQRAEVAKIDLQHRRVHFSADEGMRLEPVEADHLILALGSTTNLRAVPGMMEHGLFLKTLADALGIREHIIKRLEDADLESDPDLRRALLHFVVVGGGYSGVETAGEILDLLHDARRFYPSFDPSELRVTLVHSGPYLLPELGEDLGSFAQQSLESRGMTIMLNRRASSVSPSYIRLSDGTRLDSLNPICTIGNAPNPVLADLAAEYDKGWLVTDEYLRLKGYTHVWGIGDGASNPDGYGHQAPPTAQFAIQLGRHASENIASSISGNSLRPFRYKMMGQMATIGHHKGVCSIFGFRFSGFFAWWLTRTIHLLKLPGLDRKLRVMMDWTFELFFPPDLNYLDLKKTQKIARMHVEPGDVIFRQGEQGSAFYVVEEGSLEAVRRNKEGDVLWRDELIPGDHFGEGSFLYGVVRQVTITAKTPATLMVFNSKEFKSFVGSFQSLSQMLRYTAQRGPQEEVLGESRWSTDLLSSPVESVMKIPAPCLPSSACINDAIIAFGKCAHTLLCIIDGERKLLSIVTKTDVYRAMTHGQDFRGPIHTIAKREVAAVHEGQNVREALGVLYMKDVKQAPVLDDQSRPVGILSHMDIAKARIHLENRASDRRHASSVDQPE</sequence>
<protein>
    <recommendedName>
        <fullName evidence="2">NADH:ubiquinone reductase (non-electrogenic)</fullName>
        <ecNumber evidence="2">1.6.5.9</ecNumber>
    </recommendedName>
</protein>
<dbReference type="KEGG" id="nneo:PQG83_07705"/>
<dbReference type="PRINTS" id="PR00368">
    <property type="entry name" value="FADPNR"/>
</dbReference>
<keyword evidence="6" id="KW-0520">NAD</keyword>
<dbReference type="Pfam" id="PF00571">
    <property type="entry name" value="CBS"/>
    <property type="match status" value="1"/>
</dbReference>
<dbReference type="CDD" id="cd00038">
    <property type="entry name" value="CAP_ED"/>
    <property type="match status" value="1"/>
</dbReference>
<dbReference type="InterPro" id="IPR000595">
    <property type="entry name" value="cNMP-bd_dom"/>
</dbReference>
<evidence type="ECO:0000256" key="8">
    <source>
        <dbReference type="PROSITE-ProRule" id="PRU00703"/>
    </source>
</evidence>
<dbReference type="SMART" id="SM00116">
    <property type="entry name" value="CBS"/>
    <property type="match status" value="1"/>
</dbReference>
<evidence type="ECO:0000256" key="2">
    <source>
        <dbReference type="ARBA" id="ARBA00012637"/>
    </source>
</evidence>
<evidence type="ECO:0000313" key="12">
    <source>
        <dbReference type="Proteomes" id="UP001302494"/>
    </source>
</evidence>
<keyword evidence="4" id="KW-0274">FAD</keyword>
<keyword evidence="8" id="KW-0129">CBS domain</keyword>
<dbReference type="Pfam" id="PF07992">
    <property type="entry name" value="Pyr_redox_2"/>
    <property type="match status" value="1"/>
</dbReference>
<dbReference type="InterPro" id="IPR046342">
    <property type="entry name" value="CBS_dom_sf"/>
</dbReference>
<dbReference type="Pfam" id="PF00027">
    <property type="entry name" value="cNMP_binding"/>
    <property type="match status" value="1"/>
</dbReference>
<evidence type="ECO:0000256" key="3">
    <source>
        <dbReference type="ARBA" id="ARBA00022630"/>
    </source>
</evidence>
<dbReference type="SMART" id="SM00100">
    <property type="entry name" value="cNMP"/>
    <property type="match status" value="1"/>
</dbReference>
<dbReference type="InterPro" id="IPR023753">
    <property type="entry name" value="FAD/NAD-binding_dom"/>
</dbReference>
<dbReference type="CDD" id="cd02205">
    <property type="entry name" value="CBS_pair_SF"/>
    <property type="match status" value="1"/>
</dbReference>
<dbReference type="InterPro" id="IPR000644">
    <property type="entry name" value="CBS_dom"/>
</dbReference>
<dbReference type="EC" id="1.6.5.9" evidence="2"/>
<dbReference type="SUPFAM" id="SSF51905">
    <property type="entry name" value="FAD/NAD(P)-binding domain"/>
    <property type="match status" value="2"/>
</dbReference>
<dbReference type="Gene3D" id="2.60.120.10">
    <property type="entry name" value="Jelly Rolls"/>
    <property type="match status" value="1"/>
</dbReference>
<dbReference type="GO" id="GO:0050136">
    <property type="term" value="F:NADH dehydrogenase (quinone) (non-electrogenic) activity"/>
    <property type="evidence" value="ECO:0007669"/>
    <property type="project" value="UniProtKB-EC"/>
</dbReference>
<dbReference type="PROSITE" id="PS50042">
    <property type="entry name" value="CNMP_BINDING_3"/>
    <property type="match status" value="1"/>
</dbReference>
<keyword evidence="3" id="KW-0285">Flavoprotein</keyword>
<reference evidence="11 12" key="1">
    <citation type="submission" date="2023-01" db="EMBL/GenBank/DDBJ databases">
        <title>Cultivation and genomic characterization of new, ubiquitous marine nitrite-oxidizing bacteria from the Nitrospirales.</title>
        <authorList>
            <person name="Mueller A.J."/>
            <person name="Daebeler A."/>
            <person name="Herbold C.W."/>
            <person name="Kirkegaard R.H."/>
            <person name="Daims H."/>
        </authorList>
    </citation>
    <scope>NUCLEOTIDE SEQUENCE [LARGE SCALE GENOMIC DNA]</scope>
    <source>
        <strain evidence="11 12">DK</strain>
    </source>
</reference>
<dbReference type="InterPro" id="IPR036188">
    <property type="entry name" value="FAD/NAD-bd_sf"/>
</dbReference>
<dbReference type="PRINTS" id="PR00411">
    <property type="entry name" value="PNDRDTASEI"/>
</dbReference>
<dbReference type="Proteomes" id="UP001302494">
    <property type="component" value="Chromosome"/>
</dbReference>
<dbReference type="PANTHER" id="PTHR43706">
    <property type="entry name" value="NADH DEHYDROGENASE"/>
    <property type="match status" value="1"/>
</dbReference>
<evidence type="ECO:0000313" key="11">
    <source>
        <dbReference type="EMBL" id="WNM63630.1"/>
    </source>
</evidence>
<evidence type="ECO:0000256" key="4">
    <source>
        <dbReference type="ARBA" id="ARBA00022827"/>
    </source>
</evidence>
<name>A0AA96JXY5_9BACT</name>
<evidence type="ECO:0000256" key="5">
    <source>
        <dbReference type="ARBA" id="ARBA00023002"/>
    </source>
</evidence>
<feature type="domain" description="CBS" evidence="10">
    <location>
        <begin position="616"/>
        <end position="674"/>
    </location>
</feature>
<evidence type="ECO:0000259" key="9">
    <source>
        <dbReference type="PROSITE" id="PS50042"/>
    </source>
</evidence>
<dbReference type="Gene3D" id="3.10.580.10">
    <property type="entry name" value="CBS-domain"/>
    <property type="match status" value="1"/>
</dbReference>
<keyword evidence="12" id="KW-1185">Reference proteome</keyword>
<dbReference type="SUPFAM" id="SSF54631">
    <property type="entry name" value="CBS-domain pair"/>
    <property type="match status" value="1"/>
</dbReference>
<comment type="similarity">
    <text evidence="1">Belongs to the NADH dehydrogenase family.</text>
</comment>
<dbReference type="PROSITE" id="PS51371">
    <property type="entry name" value="CBS"/>
    <property type="match status" value="2"/>
</dbReference>
<dbReference type="PANTHER" id="PTHR43706:SF47">
    <property type="entry name" value="EXTERNAL NADH-UBIQUINONE OXIDOREDUCTASE 1, MITOCHONDRIAL-RELATED"/>
    <property type="match status" value="1"/>
</dbReference>
<organism evidence="11 12">
    <name type="scientific">Candidatus Nitrospira neomarina</name>
    <dbReference type="NCBI Taxonomy" id="3020899"/>
    <lineage>
        <taxon>Bacteria</taxon>
        <taxon>Pseudomonadati</taxon>
        <taxon>Nitrospirota</taxon>
        <taxon>Nitrospiria</taxon>
        <taxon>Nitrospirales</taxon>
        <taxon>Nitrospiraceae</taxon>
        <taxon>Nitrospira</taxon>
    </lineage>
</organism>
<evidence type="ECO:0000259" key="10">
    <source>
        <dbReference type="PROSITE" id="PS51371"/>
    </source>
</evidence>
<dbReference type="Gene3D" id="3.50.50.100">
    <property type="match status" value="1"/>
</dbReference>
<dbReference type="AlphaFoldDB" id="A0AA96JXY5"/>
<feature type="domain" description="Cyclic nucleotide-binding" evidence="9">
    <location>
        <begin position="428"/>
        <end position="512"/>
    </location>
</feature>
<evidence type="ECO:0000256" key="6">
    <source>
        <dbReference type="ARBA" id="ARBA00023027"/>
    </source>
</evidence>
<dbReference type="RefSeq" id="WP_312748318.1">
    <property type="nucleotide sequence ID" value="NZ_CP116968.1"/>
</dbReference>
<dbReference type="EMBL" id="CP116968">
    <property type="protein sequence ID" value="WNM63630.1"/>
    <property type="molecule type" value="Genomic_DNA"/>
</dbReference>
<dbReference type="InterPro" id="IPR018490">
    <property type="entry name" value="cNMP-bd_dom_sf"/>
</dbReference>
<dbReference type="InterPro" id="IPR014710">
    <property type="entry name" value="RmlC-like_jellyroll"/>
</dbReference>
<evidence type="ECO:0000256" key="7">
    <source>
        <dbReference type="ARBA" id="ARBA00047599"/>
    </source>
</evidence>
<gene>
    <name evidence="11" type="ORF">PQG83_07705</name>
</gene>
<dbReference type="InterPro" id="IPR045024">
    <property type="entry name" value="NDH-2"/>
</dbReference>
<accession>A0AA96JXY5</accession>